<organism evidence="2 3">
    <name type="scientific">Aeromonas lusitana</name>
    <dbReference type="NCBI Taxonomy" id="931529"/>
    <lineage>
        <taxon>Bacteria</taxon>
        <taxon>Pseudomonadati</taxon>
        <taxon>Pseudomonadota</taxon>
        <taxon>Gammaproteobacteria</taxon>
        <taxon>Aeromonadales</taxon>
        <taxon>Aeromonadaceae</taxon>
        <taxon>Aeromonas</taxon>
    </lineage>
</organism>
<dbReference type="OrthoDB" id="881413at2"/>
<dbReference type="GO" id="GO:0004519">
    <property type="term" value="F:endonuclease activity"/>
    <property type="evidence" value="ECO:0007669"/>
    <property type="project" value="UniProtKB-KW"/>
</dbReference>
<dbReference type="InterPro" id="IPR014833">
    <property type="entry name" value="TnsA_N"/>
</dbReference>
<dbReference type="Gene3D" id="3.40.1350.10">
    <property type="match status" value="1"/>
</dbReference>
<dbReference type="Pfam" id="PF08722">
    <property type="entry name" value="Tn7_TnsA-like_N"/>
    <property type="match status" value="1"/>
</dbReference>
<gene>
    <name evidence="2" type="ORF">CUC44_10515</name>
</gene>
<dbReference type="Proteomes" id="UP000232060">
    <property type="component" value="Unassembled WGS sequence"/>
</dbReference>
<comment type="caution">
    <text evidence="2">The sequence shown here is derived from an EMBL/GenBank/DDBJ whole genome shotgun (WGS) entry which is preliminary data.</text>
</comment>
<keyword evidence="2" id="KW-0540">Nuclease</keyword>
<dbReference type="InterPro" id="IPR011856">
    <property type="entry name" value="tRNA_endonuc-like_dom_sf"/>
</dbReference>
<feature type="domain" description="TnsA endonuclease N-terminal" evidence="1">
    <location>
        <begin position="54"/>
        <end position="137"/>
    </location>
</feature>
<dbReference type="AlphaFoldDB" id="A0A2M8H9I6"/>
<keyword evidence="2" id="KW-0255">Endonuclease</keyword>
<keyword evidence="3" id="KW-1185">Reference proteome</keyword>
<keyword evidence="2" id="KW-0378">Hydrolase</keyword>
<accession>A0A2M8H9I6</accession>
<dbReference type="GO" id="GO:0003676">
    <property type="term" value="F:nucleic acid binding"/>
    <property type="evidence" value="ECO:0007669"/>
    <property type="project" value="InterPro"/>
</dbReference>
<evidence type="ECO:0000313" key="2">
    <source>
        <dbReference type="EMBL" id="PJC93234.1"/>
    </source>
</evidence>
<dbReference type="RefSeq" id="WP_100860043.1">
    <property type="nucleotide sequence ID" value="NZ_PGCP01000015.1"/>
</dbReference>
<reference evidence="2 3" key="1">
    <citation type="submission" date="2017-11" db="EMBL/GenBank/DDBJ databases">
        <title>Draft genome sequence of environmental isolate Aeromonas lusitania sp. nov. MDC 2473.</title>
        <authorList>
            <person name="Colston S.M."/>
            <person name="Navarro A."/>
            <person name="Martinez-Murcia A.J."/>
            <person name="Graf J."/>
        </authorList>
    </citation>
    <scope>NUCLEOTIDE SEQUENCE [LARGE SCALE GENOMIC DNA]</scope>
    <source>
        <strain evidence="2 3">MDC 2473</strain>
    </source>
</reference>
<name>A0A2M8H9I6_9GAMM</name>
<evidence type="ECO:0000313" key="3">
    <source>
        <dbReference type="Proteomes" id="UP000232060"/>
    </source>
</evidence>
<sequence>MSGNSCDKVQVRQVRKIGPTRRSVSGSYQFRGKEAIQYESTLERDFLIRHEFFPNIVSITPQPAEIPFIGDNGRPYTYTPDFLMSLRHLNGEATQHVLVEVKPRDLWVENWRAWSSKWKAARRFARNQGWLFKIYDESRIRDRALENIKFLDRYQRFAQAPGHTDTLLHALYQIGPLSRDALFAHCGVIAGDERPWAVAIWYLLAMRKIDCDITQQLDGETVLWTLQNG</sequence>
<protein>
    <submittedName>
        <fullName evidence="2">Heteromeric transposase endonuclease subunit TnsA</fullName>
    </submittedName>
</protein>
<dbReference type="EMBL" id="PGCP01000015">
    <property type="protein sequence ID" value="PJC93234.1"/>
    <property type="molecule type" value="Genomic_DNA"/>
</dbReference>
<evidence type="ECO:0000259" key="1">
    <source>
        <dbReference type="Pfam" id="PF08722"/>
    </source>
</evidence>
<proteinExistence type="predicted"/>